<dbReference type="AlphaFoldDB" id="U5MUN3"/>
<dbReference type="EMBL" id="CP006721">
    <property type="protein sequence ID" value="AGX44474.1"/>
    <property type="molecule type" value="Genomic_DNA"/>
</dbReference>
<accession>U5MUN3</accession>
<evidence type="ECO:0000313" key="1">
    <source>
        <dbReference type="EMBL" id="AGX44474.1"/>
    </source>
</evidence>
<dbReference type="Pfam" id="PF15586">
    <property type="entry name" value="Imm8"/>
    <property type="match status" value="1"/>
</dbReference>
<dbReference type="HOGENOM" id="CLU_2988656_0_0_9"/>
<organism evidence="1 2">
    <name type="scientific">Clostridium saccharobutylicum DSM 13864</name>
    <dbReference type="NCBI Taxonomy" id="1345695"/>
    <lineage>
        <taxon>Bacteria</taxon>
        <taxon>Bacillati</taxon>
        <taxon>Bacillota</taxon>
        <taxon>Clostridia</taxon>
        <taxon>Eubacteriales</taxon>
        <taxon>Clostridiaceae</taxon>
        <taxon>Clostridium</taxon>
    </lineage>
</organism>
<dbReference type="Proteomes" id="UP000017118">
    <property type="component" value="Chromosome"/>
</dbReference>
<evidence type="ECO:0000313" key="2">
    <source>
        <dbReference type="Proteomes" id="UP000017118"/>
    </source>
</evidence>
<reference evidence="1 2" key="1">
    <citation type="journal article" date="2013" name="Genome Announc.">
        <title>Complete Genome Sequence of the Solvent Producer Clostridium saccharobutylicum NCP262 (DSM 13864).</title>
        <authorList>
            <person name="Poehlein A."/>
            <person name="Hartwich K."/>
            <person name="Krabben P."/>
            <person name="Ehrenreich A."/>
            <person name="Liebl W."/>
            <person name="Durre P."/>
            <person name="Gottschalk G."/>
            <person name="Daniel R."/>
        </authorList>
    </citation>
    <scope>NUCLEOTIDE SEQUENCE [LARGE SCALE GENOMIC DNA]</scope>
    <source>
        <strain evidence="1">DSM 13864</strain>
    </source>
</reference>
<keyword evidence="2" id="KW-1185">Reference proteome</keyword>
<dbReference type="PATRIC" id="fig|1345695.10.peg.4294"/>
<dbReference type="KEGG" id="csb:CLSA_c35130"/>
<proteinExistence type="predicted"/>
<dbReference type="InterPro" id="IPR028964">
    <property type="entry name" value="Imm8"/>
</dbReference>
<name>U5MUN3_CLOSA</name>
<protein>
    <submittedName>
        <fullName evidence="1">Uncharacterized protein</fullName>
    </submittedName>
</protein>
<sequence length="57" mass="6701">MLNEGQIVIGRGYLIASDFNVKVLEATINRIIKRCEDNDIETAYTNLSKYFRWEMDE</sequence>
<gene>
    <name evidence="1" type="ORF">CLSA_c35130</name>
</gene>
<dbReference type="OrthoDB" id="2923655at2"/>